<comment type="caution">
    <text evidence="2">The sequence shown here is derived from an EMBL/GenBank/DDBJ whole genome shotgun (WGS) entry which is preliminary data.</text>
</comment>
<dbReference type="EMBL" id="RIBY02000224">
    <property type="protein sequence ID" value="KAH9844865.1"/>
    <property type="molecule type" value="Genomic_DNA"/>
</dbReference>
<feature type="compositionally biased region" description="Polar residues" evidence="1">
    <location>
        <begin position="56"/>
        <end position="66"/>
    </location>
</feature>
<evidence type="ECO:0000313" key="2">
    <source>
        <dbReference type="EMBL" id="KAH9844865.1"/>
    </source>
</evidence>
<protein>
    <submittedName>
        <fullName evidence="2">Spore wall protein 2-like</fullName>
    </submittedName>
</protein>
<sequence>MRQPLRSLTGTSPRLLFPRVQRQTRFASGDYGSGEQYPGKNPSEDKEHPGPPPPKTSKNSGSTQESSRSEKVQTSKGTQGAKPKILDESLPPKGQEPDDVKKHNQEMEQRADKASASVSEEDIKKDKVGKNFWSGEWDPGQLRVRQIGRY</sequence>
<name>A0A9W7W6U7_9PEZI</name>
<feature type="compositionally biased region" description="Polar residues" evidence="1">
    <location>
        <begin position="1"/>
        <end position="12"/>
    </location>
</feature>
<dbReference type="OrthoDB" id="5334244at2759"/>
<reference evidence="2 3" key="2">
    <citation type="journal article" date="2021" name="Curr. Genet.">
        <title>Genetic response to nitrogen starvation in the aggressive Eucalyptus foliar pathogen Teratosphaeria destructans.</title>
        <authorList>
            <person name="Havenga M."/>
            <person name="Wingfield B.D."/>
            <person name="Wingfield M.J."/>
            <person name="Dreyer L.L."/>
            <person name="Roets F."/>
            <person name="Aylward J."/>
        </authorList>
    </citation>
    <scope>NUCLEOTIDE SEQUENCE [LARGE SCALE GENOMIC DNA]</scope>
    <source>
        <strain evidence="2">CMW44962</strain>
    </source>
</reference>
<feature type="compositionally biased region" description="Basic and acidic residues" evidence="1">
    <location>
        <begin position="95"/>
        <end position="113"/>
    </location>
</feature>
<dbReference type="Proteomes" id="UP001138500">
    <property type="component" value="Unassembled WGS sequence"/>
</dbReference>
<evidence type="ECO:0000256" key="1">
    <source>
        <dbReference type="SAM" id="MobiDB-lite"/>
    </source>
</evidence>
<reference evidence="2 3" key="1">
    <citation type="journal article" date="2018" name="IMA Fungus">
        <title>IMA Genome-F 10: Nine draft genome sequences of Claviceps purpurea s.lat., including C. arundinis, C. humidiphila, and C. cf. spartinae, pseudomolecules for the pitch canker pathogen Fusarium circinatum, draft genome of Davidsoniella eucalypti, Grosmannia galeiformis, Quambalaria eucalypti, and Teratosphaeria destructans.</title>
        <authorList>
            <person name="Wingfield B.D."/>
            <person name="Liu M."/>
            <person name="Nguyen H.D."/>
            <person name="Lane F.A."/>
            <person name="Morgan S.W."/>
            <person name="De Vos L."/>
            <person name="Wilken P.M."/>
            <person name="Duong T.A."/>
            <person name="Aylward J."/>
            <person name="Coetzee M.P."/>
            <person name="Dadej K."/>
            <person name="De Beer Z.W."/>
            <person name="Findlay W."/>
            <person name="Havenga M."/>
            <person name="Kolarik M."/>
            <person name="Menzies J.G."/>
            <person name="Naidoo K."/>
            <person name="Pochopski O."/>
            <person name="Shoukouhi P."/>
            <person name="Santana Q.C."/>
            <person name="Seifert K.A."/>
            <person name="Soal N."/>
            <person name="Steenkamp E.T."/>
            <person name="Tatham C.T."/>
            <person name="van der Nest M.A."/>
            <person name="Wingfield M.J."/>
        </authorList>
    </citation>
    <scope>NUCLEOTIDE SEQUENCE [LARGE SCALE GENOMIC DNA]</scope>
    <source>
        <strain evidence="2">CMW44962</strain>
    </source>
</reference>
<proteinExistence type="predicted"/>
<gene>
    <name evidence="2" type="ORF">Tdes44962_MAKER01412</name>
</gene>
<feature type="region of interest" description="Disordered" evidence="1">
    <location>
        <begin position="1"/>
        <end position="134"/>
    </location>
</feature>
<evidence type="ECO:0000313" key="3">
    <source>
        <dbReference type="Proteomes" id="UP001138500"/>
    </source>
</evidence>
<organism evidence="2 3">
    <name type="scientific">Teratosphaeria destructans</name>
    <dbReference type="NCBI Taxonomy" id="418781"/>
    <lineage>
        <taxon>Eukaryota</taxon>
        <taxon>Fungi</taxon>
        <taxon>Dikarya</taxon>
        <taxon>Ascomycota</taxon>
        <taxon>Pezizomycotina</taxon>
        <taxon>Dothideomycetes</taxon>
        <taxon>Dothideomycetidae</taxon>
        <taxon>Mycosphaerellales</taxon>
        <taxon>Teratosphaeriaceae</taxon>
        <taxon>Teratosphaeria</taxon>
    </lineage>
</organism>
<keyword evidence="3" id="KW-1185">Reference proteome</keyword>
<dbReference type="AlphaFoldDB" id="A0A9W7W6U7"/>
<accession>A0A9W7W6U7</accession>